<protein>
    <submittedName>
        <fullName evidence="2">Nucleoside kinase</fullName>
    </submittedName>
</protein>
<dbReference type="Gene3D" id="3.30.980.10">
    <property type="entry name" value="Threonyl-trna Synthetase, Chain A, domain 2"/>
    <property type="match status" value="1"/>
</dbReference>
<dbReference type="InterPro" id="IPR027417">
    <property type="entry name" value="P-loop_NTPase"/>
</dbReference>
<keyword evidence="2" id="KW-0418">Kinase</keyword>
<dbReference type="Pfam" id="PF00485">
    <property type="entry name" value="PRK"/>
    <property type="match status" value="1"/>
</dbReference>
<dbReference type="Gene3D" id="3.40.50.300">
    <property type="entry name" value="P-loop containing nucleotide triphosphate hydrolases"/>
    <property type="match status" value="1"/>
</dbReference>
<dbReference type="SUPFAM" id="SSF52540">
    <property type="entry name" value="P-loop containing nucleoside triphosphate hydrolases"/>
    <property type="match status" value="1"/>
</dbReference>
<feature type="domain" description="Phosphoribulokinase/uridine kinase" evidence="1">
    <location>
        <begin position="225"/>
        <end position="422"/>
    </location>
</feature>
<dbReference type="GO" id="GO:0005524">
    <property type="term" value="F:ATP binding"/>
    <property type="evidence" value="ECO:0007669"/>
    <property type="project" value="InterPro"/>
</dbReference>
<dbReference type="SUPFAM" id="SSF55186">
    <property type="entry name" value="ThrRS/AlaRS common domain"/>
    <property type="match status" value="1"/>
</dbReference>
<evidence type="ECO:0000259" key="1">
    <source>
        <dbReference type="Pfam" id="PF00485"/>
    </source>
</evidence>
<gene>
    <name evidence="2" type="ORF">PM10SUCC1_38350</name>
</gene>
<comment type="caution">
    <text evidence="2">The sequence shown here is derived from an EMBL/GenBank/DDBJ whole genome shotgun (WGS) entry which is preliminary data.</text>
</comment>
<dbReference type="InterPro" id="IPR006083">
    <property type="entry name" value="PRK/URK"/>
</dbReference>
<dbReference type="Proteomes" id="UP001144471">
    <property type="component" value="Unassembled WGS sequence"/>
</dbReference>
<keyword evidence="2" id="KW-0808">Transferase</keyword>
<dbReference type="InterPro" id="IPR018163">
    <property type="entry name" value="Thr/Ala-tRNA-synth_IIc_edit"/>
</dbReference>
<proteinExistence type="predicted"/>
<dbReference type="GO" id="GO:0016301">
    <property type="term" value="F:kinase activity"/>
    <property type="evidence" value="ECO:0007669"/>
    <property type="project" value="UniProtKB-KW"/>
</dbReference>
<reference evidence="2" key="1">
    <citation type="submission" date="2022-12" db="EMBL/GenBank/DDBJ databases">
        <title>Reference genome sequencing for broad-spectrum identification of bacterial and archaeal isolates by mass spectrometry.</title>
        <authorList>
            <person name="Sekiguchi Y."/>
            <person name="Tourlousse D.M."/>
        </authorList>
    </citation>
    <scope>NUCLEOTIDE SEQUENCE</scope>
    <source>
        <strain evidence="2">10succ1</strain>
    </source>
</reference>
<dbReference type="EMBL" id="BSDY01000046">
    <property type="protein sequence ID" value="GLI58321.1"/>
    <property type="molecule type" value="Genomic_DNA"/>
</dbReference>
<name>A0A9W6LPF3_9FUSO</name>
<dbReference type="CDD" id="cd02028">
    <property type="entry name" value="UMPK_like"/>
    <property type="match status" value="1"/>
</dbReference>
<accession>A0A9W6LPF3</accession>
<dbReference type="AlphaFoldDB" id="A0A9W6LPF3"/>
<dbReference type="PANTHER" id="PTHR10285">
    <property type="entry name" value="URIDINE KINASE"/>
    <property type="match status" value="1"/>
</dbReference>
<keyword evidence="3" id="KW-1185">Reference proteome</keyword>
<organism evidence="2 3">
    <name type="scientific">Propionigenium maris DSM 9537</name>
    <dbReference type="NCBI Taxonomy" id="1123000"/>
    <lineage>
        <taxon>Bacteria</taxon>
        <taxon>Fusobacteriati</taxon>
        <taxon>Fusobacteriota</taxon>
        <taxon>Fusobacteriia</taxon>
        <taxon>Fusobacteriales</taxon>
        <taxon>Fusobacteriaceae</taxon>
        <taxon>Propionigenium</taxon>
    </lineage>
</organism>
<evidence type="ECO:0000313" key="2">
    <source>
        <dbReference type="EMBL" id="GLI58321.1"/>
    </source>
</evidence>
<dbReference type="PRINTS" id="PR00988">
    <property type="entry name" value="URIDINKINASE"/>
</dbReference>
<evidence type="ECO:0000313" key="3">
    <source>
        <dbReference type="Proteomes" id="UP001144471"/>
    </source>
</evidence>
<sequence length="488" mass="56763">MKTFDERNYYTTLKFILVKAVYDFDHTAVVKIKHSLNKGIYGEIIREEGVSPEDIAEIKKLMRETIIEDLPIKKVTMPICDLEKKDCFSHRPDIMRLVENSDWLDLRTYEMGGFYDYFHNGIYQSTGHINLFDLEPYNGGFILRYPFKMDPHRIPRGDDHPKLAQLFHESSEWGRILEVDDVGKLNEKVRSEEVYELIRVNEALHHKKLAIIAEDIANKKDVKLVTIAGPSSSGKTTFTKRLGIHLRVNGLKPVVISLDNYYRGRKYVPLDKNGEKDFEALEALDLQLLNDHLKKLISGKEVEVPRYNFHSGERESFGKRIKIPKNGILLIEGIHGLNEKLTEHLEKKLKYKIYISCLTTLNVDDHNRIPTSEVRKLRRIVRDSLSRGTSAEGTLDMWSSVRRGEEKNIFPFQEEADAMFDSSLVYELGILKKYALKELEKIDATSRYFEEATRLIKFISYFKDIKDECVPDDSILKEFIGGSYFYRY</sequence>
<dbReference type="RefSeq" id="WP_281838083.1">
    <property type="nucleotide sequence ID" value="NZ_BSDY01000046.1"/>
</dbReference>